<comment type="caution">
    <text evidence="4">The sequence shown here is derived from an EMBL/GenBank/DDBJ whole genome shotgun (WGS) entry which is preliminary data.</text>
</comment>
<dbReference type="SUPFAM" id="SSF56821">
    <property type="entry name" value="Prismane protein-like"/>
    <property type="match status" value="2"/>
</dbReference>
<dbReference type="Gene3D" id="3.40.50.2030">
    <property type="match status" value="1"/>
</dbReference>
<organism evidence="4 5">
    <name type="scientific">Candidatus Thermodesulfobacterium syntrophicum</name>
    <dbReference type="NCBI Taxonomy" id="3060442"/>
    <lineage>
        <taxon>Bacteria</taxon>
        <taxon>Pseudomonadati</taxon>
        <taxon>Thermodesulfobacteriota</taxon>
        <taxon>Thermodesulfobacteria</taxon>
        <taxon>Thermodesulfobacteriales</taxon>
        <taxon>Thermodesulfobacteriaceae</taxon>
        <taxon>Thermodesulfobacterium</taxon>
    </lineage>
</organism>
<dbReference type="GO" id="GO:0050418">
    <property type="term" value="F:hydroxylamine reductase activity"/>
    <property type="evidence" value="ECO:0007669"/>
    <property type="project" value="TreeGrafter"/>
</dbReference>
<dbReference type="PANTHER" id="PTHR30109">
    <property type="entry name" value="HYDROXYLAMINE REDUCTASE"/>
    <property type="match status" value="1"/>
</dbReference>
<dbReference type="Pfam" id="PF03063">
    <property type="entry name" value="Prismane"/>
    <property type="match status" value="2"/>
</dbReference>
<proteinExistence type="predicted"/>
<evidence type="ECO:0000256" key="2">
    <source>
        <dbReference type="ARBA" id="ARBA00023004"/>
    </source>
</evidence>
<evidence type="ECO:0000256" key="3">
    <source>
        <dbReference type="ARBA" id="ARBA00023014"/>
    </source>
</evidence>
<evidence type="ECO:0000313" key="4">
    <source>
        <dbReference type="EMBL" id="MDF2952926.1"/>
    </source>
</evidence>
<dbReference type="Proteomes" id="UP001144110">
    <property type="component" value="Unassembled WGS sequence"/>
</dbReference>
<dbReference type="Gene3D" id="1.20.1270.20">
    <property type="match status" value="1"/>
</dbReference>
<evidence type="ECO:0000313" key="5">
    <source>
        <dbReference type="Proteomes" id="UP001144110"/>
    </source>
</evidence>
<keyword evidence="1" id="KW-0479">Metal-binding</keyword>
<dbReference type="EMBL" id="JAPHEG010000001">
    <property type="protein sequence ID" value="MDF2952926.1"/>
    <property type="molecule type" value="Genomic_DNA"/>
</dbReference>
<dbReference type="GO" id="GO:0004601">
    <property type="term" value="F:peroxidase activity"/>
    <property type="evidence" value="ECO:0007669"/>
    <property type="project" value="TreeGrafter"/>
</dbReference>
<dbReference type="InterPro" id="IPR016100">
    <property type="entry name" value="Prismane_a-bundle"/>
</dbReference>
<keyword evidence="3" id="KW-0411">Iron-sulfur</keyword>
<reference evidence="4" key="1">
    <citation type="submission" date="2022-11" db="EMBL/GenBank/DDBJ databases">
        <title>Candidatus Alkanophaga archaea from heated hydrothermal vent sediment oxidize petroleum alkanes.</title>
        <authorList>
            <person name="Zehnle H."/>
            <person name="Laso-Perez R."/>
            <person name="Lipp J."/>
            <person name="Teske A."/>
            <person name="Wegener G."/>
        </authorList>
    </citation>
    <scope>NUCLEOTIDE SEQUENCE</scope>
    <source>
        <strain evidence="4">MCA70</strain>
    </source>
</reference>
<evidence type="ECO:0000256" key="1">
    <source>
        <dbReference type="ARBA" id="ARBA00022723"/>
    </source>
</evidence>
<accession>A0AAE3P5H5</accession>
<protein>
    <submittedName>
        <fullName evidence="4">Hydroxylamine reductase</fullName>
    </submittedName>
</protein>
<dbReference type="PANTHER" id="PTHR30109:SF0">
    <property type="entry name" value="HYDROXYLAMINE REDUCTASE"/>
    <property type="match status" value="1"/>
</dbReference>
<dbReference type="InterPro" id="IPR004137">
    <property type="entry name" value="HCP/CODH"/>
</dbReference>
<name>A0AAE3P5H5_9BACT</name>
<keyword evidence="2" id="KW-0408">Iron</keyword>
<sequence>MFCNQCEQTAKGVACTVKGVCGKSSETDVLQDLLIYTCAGLAEVALEAERKGIKKPEIDFFLMEALFSTLTNVDFDPERIKAYIEKAVELREILKKESKVDITTPWAKFEPASSMDELIKQAEEREIEPEILKEEGEDIASLTLTRNYYTEFVEKVPQDCIVLTLGCGKFRFFDKDLGTIEGISQTA</sequence>
<dbReference type="GO" id="GO:0051536">
    <property type="term" value="F:iron-sulfur cluster binding"/>
    <property type="evidence" value="ECO:0007669"/>
    <property type="project" value="UniProtKB-KW"/>
</dbReference>
<dbReference type="InterPro" id="IPR011254">
    <property type="entry name" value="Prismane-like_sf"/>
</dbReference>
<gene>
    <name evidence="4" type="ORF">OD816_000171</name>
</gene>
<dbReference type="InterPro" id="IPR016099">
    <property type="entry name" value="Prismane-like_a/b-sand"/>
</dbReference>
<dbReference type="AlphaFoldDB" id="A0AAE3P5H5"/>
<dbReference type="GO" id="GO:0046872">
    <property type="term" value="F:metal ion binding"/>
    <property type="evidence" value="ECO:0007669"/>
    <property type="project" value="UniProtKB-KW"/>
</dbReference>
<dbReference type="GO" id="GO:0042542">
    <property type="term" value="P:response to hydrogen peroxide"/>
    <property type="evidence" value="ECO:0007669"/>
    <property type="project" value="TreeGrafter"/>
</dbReference>